<dbReference type="EMBL" id="JAANYN010000011">
    <property type="protein sequence ID" value="NHE59194.1"/>
    <property type="molecule type" value="Genomic_DNA"/>
</dbReference>
<organism evidence="1 2">
    <name type="scientific">Cyclobacterium plantarum</name>
    <dbReference type="NCBI Taxonomy" id="2716263"/>
    <lineage>
        <taxon>Bacteria</taxon>
        <taxon>Pseudomonadati</taxon>
        <taxon>Bacteroidota</taxon>
        <taxon>Cytophagia</taxon>
        <taxon>Cytophagales</taxon>
        <taxon>Cyclobacteriaceae</taxon>
        <taxon>Cyclobacterium</taxon>
    </lineage>
</organism>
<evidence type="ECO:0000313" key="2">
    <source>
        <dbReference type="Proteomes" id="UP000649799"/>
    </source>
</evidence>
<keyword evidence="2" id="KW-1185">Reference proteome</keyword>
<gene>
    <name evidence="1" type="ORF">G9Q97_20485</name>
</gene>
<reference evidence="1 2" key="1">
    <citation type="submission" date="2020-03" db="EMBL/GenBank/DDBJ databases">
        <title>Cyclobacterium plantarum sp. nov., a marine bacterium isolated from a coastal-marine wetland.</title>
        <authorList>
            <person name="Sanchez-Porro C."/>
            <person name="Ventosa A."/>
            <person name="Amoozegar M."/>
        </authorList>
    </citation>
    <scope>NUCLEOTIDE SEQUENCE [LARGE SCALE GENOMIC DNA]</scope>
    <source>
        <strain evidence="1 2">GBPx2</strain>
    </source>
</reference>
<sequence>MDPENKDITDIQSGAADLEELLQLPALPRVTDRQSLIMAIVPHVSQMLNRDFEKLLQLCYRLDLGEQKLQEILTESPPEEVSLLLSTAIVDRQLLKIYYRNKYRSV</sequence>
<name>A0ABX0HFS8_9BACT</name>
<proteinExistence type="predicted"/>
<comment type="caution">
    <text evidence="1">The sequence shown here is derived from an EMBL/GenBank/DDBJ whole genome shotgun (WGS) entry which is preliminary data.</text>
</comment>
<accession>A0ABX0HFS8</accession>
<evidence type="ECO:0000313" key="1">
    <source>
        <dbReference type="EMBL" id="NHE59194.1"/>
    </source>
</evidence>
<protein>
    <submittedName>
        <fullName evidence="1">Uncharacterized protein</fullName>
    </submittedName>
</protein>
<dbReference type="Proteomes" id="UP000649799">
    <property type="component" value="Unassembled WGS sequence"/>
</dbReference>